<accession>O58767</accession>
<dbReference type="EMBL" id="BA000001">
    <property type="protein sequence ID" value="BAA30126.1"/>
    <property type="molecule type" value="Genomic_DNA"/>
</dbReference>
<sequence>MTSFPHYLVLRKQRIIEEEGVETAYFPHYLVLRKPDTVQKLRQAKSSSFPHYLVLRKPWELGTAGELDKAFLSTLFSSTETYYPASYRLSAPGRLSTLFSSTETSKTSNRQIGIAFFPHYLVLRKPSLLPCLLWEEFPFPHYLVLRKRRGDGLYIVRPGDFPHYLVLRKHVWVIPVRDEATGFPHYLVLRKQNASMAWSTLTVFFPHYLVLRKHCYVDALTHSHAQYLSTLFSSTETG</sequence>
<reference evidence="1 2" key="1">
    <citation type="journal article" date="1998" name="DNA Res.">
        <title>Complete sequence and gene organization of the genome of a hyper-thermophilic archaebacterium, Pyrococcus horikoshii OT3.</title>
        <authorList>
            <person name="Kawarabayasi Y."/>
            <person name="Sawada M."/>
            <person name="Horikawa H."/>
            <person name="Haikawa Y."/>
            <person name="Hino Y."/>
            <person name="Yamamoto S."/>
            <person name="Sekine M."/>
            <person name="Baba S."/>
            <person name="Kosugi H."/>
            <person name="Hosoyama A."/>
            <person name="Nagai Y."/>
            <person name="Sakai M."/>
            <person name="Ogura K."/>
            <person name="Otuka R."/>
            <person name="Nakazawa H."/>
            <person name="Takamiya M."/>
            <person name="Ohfuku Y."/>
            <person name="Funahashi T."/>
            <person name="Tanaka T."/>
            <person name="Kudoh Y."/>
            <person name="Yamazaki J."/>
            <person name="Kushida N."/>
            <person name="Oguchi A."/>
            <person name="Aoki K."/>
            <person name="Nakamura Y."/>
            <person name="Robb T.F."/>
            <person name="Horikoshi K."/>
            <person name="Masuchi Y."/>
            <person name="Shizuya H."/>
            <person name="Kikuchi H."/>
        </authorList>
    </citation>
    <scope>NUCLEOTIDE SEQUENCE [LARGE SCALE GENOMIC DNA]</scope>
    <source>
        <strain evidence="2">ATCC 700860 / DSM 12428 / JCM 9974 / NBRC 100139 / OT-3</strain>
    </source>
</reference>
<dbReference type="Proteomes" id="UP000000752">
    <property type="component" value="Chromosome"/>
</dbReference>
<keyword evidence="2" id="KW-1185">Reference proteome</keyword>
<name>O58767_PYRHO</name>
<dbReference type="EnsemblBacteria" id="BAA30126">
    <property type="protein sequence ID" value="BAA30126"/>
    <property type="gene ID" value="BAA30126"/>
</dbReference>
<dbReference type="AlphaFoldDB" id="O58767"/>
<gene>
    <name evidence="1" type="ordered locus">PH1029</name>
</gene>
<protein>
    <submittedName>
        <fullName evidence="1">Uncharacterized protein</fullName>
    </submittedName>
</protein>
<evidence type="ECO:0000313" key="1">
    <source>
        <dbReference type="EMBL" id="BAA30126.1"/>
    </source>
</evidence>
<dbReference type="eggNOG" id="arCOG10871">
    <property type="taxonomic scope" value="Archaea"/>
</dbReference>
<dbReference type="PIR" id="H71095">
    <property type="entry name" value="H71095"/>
</dbReference>
<dbReference type="KEGG" id="pho:PH1029"/>
<organism evidence="1 2">
    <name type="scientific">Pyrococcus horikoshii (strain ATCC 700860 / DSM 12428 / JCM 9974 / NBRC 100139 / OT-3)</name>
    <dbReference type="NCBI Taxonomy" id="70601"/>
    <lineage>
        <taxon>Archaea</taxon>
        <taxon>Methanobacteriati</taxon>
        <taxon>Methanobacteriota</taxon>
        <taxon>Thermococci</taxon>
        <taxon>Thermococcales</taxon>
        <taxon>Thermococcaceae</taxon>
        <taxon>Pyrococcus</taxon>
    </lineage>
</organism>
<evidence type="ECO:0000313" key="2">
    <source>
        <dbReference type="Proteomes" id="UP000000752"/>
    </source>
</evidence>
<proteinExistence type="predicted"/>